<protein>
    <submittedName>
        <fullName evidence="7">TetR family transcriptional regulator</fullName>
    </submittedName>
</protein>
<dbReference type="InterPro" id="IPR001647">
    <property type="entry name" value="HTH_TetR"/>
</dbReference>
<evidence type="ECO:0000256" key="4">
    <source>
        <dbReference type="PROSITE-ProRule" id="PRU00335"/>
    </source>
</evidence>
<feature type="domain" description="HTH tetR-type" evidence="6">
    <location>
        <begin position="73"/>
        <end position="133"/>
    </location>
</feature>
<feature type="compositionally biased region" description="Basic and acidic residues" evidence="5">
    <location>
        <begin position="1"/>
        <end position="10"/>
    </location>
</feature>
<evidence type="ECO:0000313" key="7">
    <source>
        <dbReference type="EMBL" id="TQL57020.1"/>
    </source>
</evidence>
<dbReference type="PANTHER" id="PTHR30055">
    <property type="entry name" value="HTH-TYPE TRANSCRIPTIONAL REGULATOR RUTR"/>
    <property type="match status" value="1"/>
</dbReference>
<dbReference type="GO" id="GO:0000976">
    <property type="term" value="F:transcription cis-regulatory region binding"/>
    <property type="evidence" value="ECO:0007669"/>
    <property type="project" value="TreeGrafter"/>
</dbReference>
<proteinExistence type="predicted"/>
<organism evidence="7 8">
    <name type="scientific">Oryzihumus leptocrescens</name>
    <dbReference type="NCBI Taxonomy" id="297536"/>
    <lineage>
        <taxon>Bacteria</taxon>
        <taxon>Bacillati</taxon>
        <taxon>Actinomycetota</taxon>
        <taxon>Actinomycetes</taxon>
        <taxon>Micrococcales</taxon>
        <taxon>Intrasporangiaceae</taxon>
        <taxon>Oryzihumus</taxon>
    </lineage>
</organism>
<dbReference type="PRINTS" id="PR00455">
    <property type="entry name" value="HTHTETR"/>
</dbReference>
<keyword evidence="1" id="KW-0805">Transcription regulation</keyword>
<evidence type="ECO:0000256" key="3">
    <source>
        <dbReference type="ARBA" id="ARBA00023163"/>
    </source>
</evidence>
<dbReference type="PROSITE" id="PS50977">
    <property type="entry name" value="HTH_TETR_2"/>
    <property type="match status" value="1"/>
</dbReference>
<dbReference type="AlphaFoldDB" id="A0A542Z9V0"/>
<dbReference type="OrthoDB" id="4567939at2"/>
<evidence type="ECO:0000256" key="5">
    <source>
        <dbReference type="SAM" id="MobiDB-lite"/>
    </source>
</evidence>
<sequence>MVRARTDGTGRARHRARKAGTRAGDGPPTAETSVPEASVSKEPASKAPGTEASALEASVSRPSAPEVPGTGAPDARTRILDAAEELFAGDGFDATPTSRIAERAGVAKALLFYYFPRKDGLLEALIAERLPEPPLCRVGSVARRGDLKGSLVRLARALDLGGRKSRVLRAVLFRDLGSHPSVLAHRFRLRTALVELTEQVLDAASPFTLDRLRRRQAADTYVSLMLVEADHRRFAGVLPDLAAAASIVSRALAGPAAGLSLA</sequence>
<dbReference type="GO" id="GO:0003700">
    <property type="term" value="F:DNA-binding transcription factor activity"/>
    <property type="evidence" value="ECO:0007669"/>
    <property type="project" value="TreeGrafter"/>
</dbReference>
<keyword evidence="3" id="KW-0804">Transcription</keyword>
<accession>A0A542Z9V0</accession>
<dbReference type="Proteomes" id="UP000319514">
    <property type="component" value="Unassembled WGS sequence"/>
</dbReference>
<evidence type="ECO:0000256" key="1">
    <source>
        <dbReference type="ARBA" id="ARBA00023015"/>
    </source>
</evidence>
<keyword evidence="2 4" id="KW-0238">DNA-binding</keyword>
<evidence type="ECO:0000313" key="8">
    <source>
        <dbReference type="Proteomes" id="UP000319514"/>
    </source>
</evidence>
<dbReference type="SUPFAM" id="SSF46689">
    <property type="entry name" value="Homeodomain-like"/>
    <property type="match status" value="1"/>
</dbReference>
<dbReference type="PANTHER" id="PTHR30055:SF234">
    <property type="entry name" value="HTH-TYPE TRANSCRIPTIONAL REGULATOR BETI"/>
    <property type="match status" value="1"/>
</dbReference>
<dbReference type="Gene3D" id="1.10.357.10">
    <property type="entry name" value="Tetracycline Repressor, domain 2"/>
    <property type="match status" value="1"/>
</dbReference>
<feature type="region of interest" description="Disordered" evidence="5">
    <location>
        <begin position="1"/>
        <end position="74"/>
    </location>
</feature>
<reference evidence="7 8" key="1">
    <citation type="submission" date="2019-06" db="EMBL/GenBank/DDBJ databases">
        <title>Sequencing the genomes of 1000 actinobacteria strains.</title>
        <authorList>
            <person name="Klenk H.-P."/>
        </authorList>
    </citation>
    <scope>NUCLEOTIDE SEQUENCE [LARGE SCALE GENOMIC DNA]</scope>
    <source>
        <strain evidence="7 8">DSM 18082</strain>
    </source>
</reference>
<dbReference type="InterPro" id="IPR050109">
    <property type="entry name" value="HTH-type_TetR-like_transc_reg"/>
</dbReference>
<dbReference type="Pfam" id="PF00440">
    <property type="entry name" value="TetR_N"/>
    <property type="match status" value="1"/>
</dbReference>
<keyword evidence="8" id="KW-1185">Reference proteome</keyword>
<dbReference type="InterPro" id="IPR009057">
    <property type="entry name" value="Homeodomain-like_sf"/>
</dbReference>
<gene>
    <name evidence="7" type="ORF">FB474_3789</name>
</gene>
<feature type="DNA-binding region" description="H-T-H motif" evidence="4">
    <location>
        <begin position="96"/>
        <end position="115"/>
    </location>
</feature>
<feature type="compositionally biased region" description="Basic residues" evidence="5">
    <location>
        <begin position="11"/>
        <end position="20"/>
    </location>
</feature>
<name>A0A542Z9V0_9MICO</name>
<evidence type="ECO:0000259" key="6">
    <source>
        <dbReference type="PROSITE" id="PS50977"/>
    </source>
</evidence>
<evidence type="ECO:0000256" key="2">
    <source>
        <dbReference type="ARBA" id="ARBA00023125"/>
    </source>
</evidence>
<dbReference type="EMBL" id="VFOQ01000002">
    <property type="protein sequence ID" value="TQL57020.1"/>
    <property type="molecule type" value="Genomic_DNA"/>
</dbReference>
<comment type="caution">
    <text evidence="7">The sequence shown here is derived from an EMBL/GenBank/DDBJ whole genome shotgun (WGS) entry which is preliminary data.</text>
</comment>